<keyword evidence="7" id="KW-0732">Signal</keyword>
<evidence type="ECO:0000313" key="18">
    <source>
        <dbReference type="EMBL" id="SUD30351.1"/>
    </source>
</evidence>
<dbReference type="GO" id="GO:0015891">
    <property type="term" value="P:siderophore transport"/>
    <property type="evidence" value="ECO:0007669"/>
    <property type="project" value="InterPro"/>
</dbReference>
<dbReference type="Gene3D" id="2.170.130.10">
    <property type="entry name" value="TonB-dependent receptor, plug domain"/>
    <property type="match status" value="1"/>
</dbReference>
<dbReference type="GO" id="GO:0038023">
    <property type="term" value="F:signaling receptor activity"/>
    <property type="evidence" value="ECO:0007669"/>
    <property type="project" value="InterPro"/>
</dbReference>
<evidence type="ECO:0000256" key="15">
    <source>
        <dbReference type="PROSITE-ProRule" id="PRU10144"/>
    </source>
</evidence>
<dbReference type="NCBIfam" id="TIGR01783">
    <property type="entry name" value="TonB-siderophor"/>
    <property type="match status" value="1"/>
</dbReference>
<dbReference type="Pfam" id="PF00593">
    <property type="entry name" value="TonB_dep_Rec_b-barrel"/>
    <property type="match status" value="1"/>
</dbReference>
<dbReference type="Proteomes" id="UP000255125">
    <property type="component" value="Unassembled WGS sequence"/>
</dbReference>
<comment type="similarity">
    <text evidence="2 14 16">Belongs to the TonB-dependent receptor family.</text>
</comment>
<keyword evidence="5" id="KW-0410">Iron transport</keyword>
<keyword evidence="13 14" id="KW-0998">Cell outer membrane</keyword>
<dbReference type="InterPro" id="IPR036942">
    <property type="entry name" value="Beta-barrel_TonB_sf"/>
</dbReference>
<dbReference type="InterPro" id="IPR012910">
    <property type="entry name" value="Plug_dom"/>
</dbReference>
<dbReference type="Pfam" id="PF07660">
    <property type="entry name" value="STN"/>
    <property type="match status" value="1"/>
</dbReference>
<dbReference type="AlphaFoldDB" id="A0A379ICC7"/>
<dbReference type="PROSITE" id="PS52016">
    <property type="entry name" value="TONB_DEPENDENT_REC_3"/>
    <property type="match status" value="1"/>
</dbReference>
<evidence type="ECO:0000256" key="7">
    <source>
        <dbReference type="ARBA" id="ARBA00022729"/>
    </source>
</evidence>
<evidence type="ECO:0000256" key="16">
    <source>
        <dbReference type="RuleBase" id="RU003357"/>
    </source>
</evidence>
<dbReference type="InterPro" id="IPR010917">
    <property type="entry name" value="TonB_rcpt_CS"/>
</dbReference>
<evidence type="ECO:0000256" key="8">
    <source>
        <dbReference type="ARBA" id="ARBA00023004"/>
    </source>
</evidence>
<dbReference type="CDD" id="cd01347">
    <property type="entry name" value="ligand_gated_channel"/>
    <property type="match status" value="1"/>
</dbReference>
<keyword evidence="3 14" id="KW-0813">Transport</keyword>
<evidence type="ECO:0000256" key="1">
    <source>
        <dbReference type="ARBA" id="ARBA00004571"/>
    </source>
</evidence>
<keyword evidence="12 18" id="KW-0675">Receptor</keyword>
<dbReference type="Gene3D" id="3.55.50.30">
    <property type="match status" value="1"/>
</dbReference>
<evidence type="ECO:0000313" key="19">
    <source>
        <dbReference type="Proteomes" id="UP000255125"/>
    </source>
</evidence>
<dbReference type="PANTHER" id="PTHR32552:SF74">
    <property type="entry name" value="HYDROXAMATE SIDEROPHORE RECEPTOR FHUE"/>
    <property type="match status" value="1"/>
</dbReference>
<comment type="subcellular location">
    <subcellularLocation>
        <location evidence="1 14">Cell outer membrane</location>
        <topology evidence="1 14">Multi-pass membrane protein</topology>
    </subcellularLocation>
</comment>
<dbReference type="PANTHER" id="PTHR32552">
    <property type="entry name" value="FERRICHROME IRON RECEPTOR-RELATED"/>
    <property type="match status" value="1"/>
</dbReference>
<gene>
    <name evidence="18" type="primary">fpvA_4</name>
    <name evidence="18" type="ORF">NCTC10392_02269</name>
</gene>
<dbReference type="InterPro" id="IPR010105">
    <property type="entry name" value="TonB_sidphr_rcpt"/>
</dbReference>
<evidence type="ECO:0000256" key="13">
    <source>
        <dbReference type="ARBA" id="ARBA00023237"/>
    </source>
</evidence>
<keyword evidence="4 14" id="KW-1134">Transmembrane beta strand</keyword>
<evidence type="ECO:0000256" key="2">
    <source>
        <dbReference type="ARBA" id="ARBA00009810"/>
    </source>
</evidence>
<keyword evidence="6 14" id="KW-0812">Transmembrane</keyword>
<dbReference type="InterPro" id="IPR000531">
    <property type="entry name" value="Beta-barrel_TonB"/>
</dbReference>
<dbReference type="SUPFAM" id="SSF56935">
    <property type="entry name" value="Porins"/>
    <property type="match status" value="1"/>
</dbReference>
<feature type="domain" description="Secretin/TonB short N-terminal" evidence="17">
    <location>
        <begin position="75"/>
        <end position="125"/>
    </location>
</feature>
<dbReference type="InterPro" id="IPR039426">
    <property type="entry name" value="TonB-dep_rcpt-like"/>
</dbReference>
<dbReference type="Pfam" id="PF07715">
    <property type="entry name" value="Plug"/>
    <property type="match status" value="1"/>
</dbReference>
<accession>A0A379ICC7</accession>
<evidence type="ECO:0000256" key="11">
    <source>
        <dbReference type="ARBA" id="ARBA00023136"/>
    </source>
</evidence>
<evidence type="ECO:0000256" key="6">
    <source>
        <dbReference type="ARBA" id="ARBA00022692"/>
    </source>
</evidence>
<evidence type="ECO:0000256" key="9">
    <source>
        <dbReference type="ARBA" id="ARBA00023065"/>
    </source>
</evidence>
<evidence type="ECO:0000256" key="4">
    <source>
        <dbReference type="ARBA" id="ARBA00022452"/>
    </source>
</evidence>
<feature type="short sequence motif" description="TonB C-terminal box" evidence="15">
    <location>
        <begin position="839"/>
        <end position="856"/>
    </location>
</feature>
<protein>
    <submittedName>
        <fullName evidence="18">TonB-dependent siderophore receptor</fullName>
    </submittedName>
</protein>
<keyword evidence="11 14" id="KW-0472">Membrane</keyword>
<dbReference type="GO" id="GO:0015344">
    <property type="term" value="F:siderophore uptake transmembrane transporter activity"/>
    <property type="evidence" value="ECO:0007669"/>
    <property type="project" value="TreeGrafter"/>
</dbReference>
<dbReference type="FunFam" id="2.170.130.10:FF:000010">
    <property type="entry name" value="Ferripyoverdine receptor"/>
    <property type="match status" value="1"/>
</dbReference>
<keyword evidence="10 16" id="KW-0798">TonB box</keyword>
<evidence type="ECO:0000256" key="3">
    <source>
        <dbReference type="ARBA" id="ARBA00022448"/>
    </source>
</evidence>
<keyword evidence="8" id="KW-0408">Iron</keyword>
<proteinExistence type="inferred from homology"/>
<name>A0A379ICC7_PSEFL</name>
<sequence>MIYLGLNQTMKRESKRFRQKRFNTPLSSCRSCLSVAVLGLALSVCGGAFAQSMQVNVPAQPLDKALTELGRQTGLQVLFGPDMVAGKKSTAVNGSLEPAVALEALLKGAGLIFRIENNTVILSPESGASAALELGATTIQGQGMGEMTENSGSYTSGLVSAGSKTPTSLKDTPQSVTVITQQLLEDRRIVDLSDAMRRAPGITVKSANYRLPQFISRGFRIDNIQIDGTSPMDIGSGVGTFYANQTYDMAEFDHIEVLRGSAGLFGGTGDPGGIINLVRKRPLDFFQLKFNTSAGSWDNYRSEVDVTGPMAFDGKLRGRVVVANTDRQYFMDKRSTEKPFIYGVLEADVTDTARVTVGGRYEKTHENGTGDGLPRFSSGEDLKLKRSSWYTTNWAYADVSTQELFAKYDQELSDDWKLNVSFTNTLNKSDTKGVFLWGAPDPVTLEGATWGGSFVRSWSEQSLFDANVSGKFTLFNREHELLVGADAQKVTSRWRSTWGMAGFYPIDVYNPDVPALPPSSIGSALERDYSPNTRKQYGLYSTLRLQLTDPLKLILGARVQRYKFEQTYKSVNENTGAWDVQSQSNHREPTKLVPFGGLVYALDDQWSAYASYSEIFKPQAQQLQGPSTSGKVLEPMVGKTYETGIKGELYGGALNVSAALFYTKREKEAIQDPRYVAESVLYGGSCCYLAQGEIISKGFELEASGEVLPGWMVMGGYTLNLTDNGTKDTFLTTVTPKHLAKLWTAYTLPDRLSDWKVGGGVNIQSASYASGTAYRVRKNPAGNFYDTYDGRPFDMVQGGYAVWDAMVEYKVDENWTVALNGNNLFDRKYFETLKTSEYGNYYGEPRNYMLTVRGTF</sequence>
<dbReference type="InterPro" id="IPR037066">
    <property type="entry name" value="Plug_dom_sf"/>
</dbReference>
<dbReference type="SMART" id="SM00965">
    <property type="entry name" value="STN"/>
    <property type="match status" value="1"/>
</dbReference>
<evidence type="ECO:0000256" key="10">
    <source>
        <dbReference type="ARBA" id="ARBA00023077"/>
    </source>
</evidence>
<evidence type="ECO:0000256" key="14">
    <source>
        <dbReference type="PROSITE-ProRule" id="PRU01360"/>
    </source>
</evidence>
<dbReference type="EMBL" id="UGUS01000002">
    <property type="protein sequence ID" value="SUD30351.1"/>
    <property type="molecule type" value="Genomic_DNA"/>
</dbReference>
<organism evidence="18 19">
    <name type="scientific">Pseudomonas fluorescens</name>
    <dbReference type="NCBI Taxonomy" id="294"/>
    <lineage>
        <taxon>Bacteria</taxon>
        <taxon>Pseudomonadati</taxon>
        <taxon>Pseudomonadota</taxon>
        <taxon>Gammaproteobacteria</taxon>
        <taxon>Pseudomonadales</taxon>
        <taxon>Pseudomonadaceae</taxon>
        <taxon>Pseudomonas</taxon>
    </lineage>
</organism>
<keyword evidence="9" id="KW-0406">Ion transport</keyword>
<dbReference type="PROSITE" id="PS01156">
    <property type="entry name" value="TONB_DEPENDENT_REC_2"/>
    <property type="match status" value="1"/>
</dbReference>
<dbReference type="InterPro" id="IPR011662">
    <property type="entry name" value="Secretin/TonB_short_N"/>
</dbReference>
<dbReference type="Gene3D" id="2.40.170.20">
    <property type="entry name" value="TonB-dependent receptor, beta-barrel domain"/>
    <property type="match status" value="1"/>
</dbReference>
<evidence type="ECO:0000256" key="5">
    <source>
        <dbReference type="ARBA" id="ARBA00022496"/>
    </source>
</evidence>
<dbReference type="GO" id="GO:0009279">
    <property type="term" value="C:cell outer membrane"/>
    <property type="evidence" value="ECO:0007669"/>
    <property type="project" value="UniProtKB-SubCell"/>
</dbReference>
<reference evidence="18 19" key="1">
    <citation type="submission" date="2018-06" db="EMBL/GenBank/DDBJ databases">
        <authorList>
            <consortium name="Pathogen Informatics"/>
            <person name="Doyle S."/>
        </authorList>
    </citation>
    <scope>NUCLEOTIDE SEQUENCE [LARGE SCALE GENOMIC DNA]</scope>
    <source>
        <strain evidence="18 19">NCTC10392</strain>
    </source>
</reference>
<evidence type="ECO:0000256" key="12">
    <source>
        <dbReference type="ARBA" id="ARBA00023170"/>
    </source>
</evidence>
<evidence type="ECO:0000259" key="17">
    <source>
        <dbReference type="SMART" id="SM00965"/>
    </source>
</evidence>